<dbReference type="EnsemblPlants" id="PNT68057">
    <property type="protein sequence ID" value="PNT68057"/>
    <property type="gene ID" value="BRADI_3g35347v3"/>
</dbReference>
<reference evidence="3" key="3">
    <citation type="submission" date="2018-08" db="UniProtKB">
        <authorList>
            <consortium name="EnsemblPlants"/>
        </authorList>
    </citation>
    <scope>IDENTIFICATION</scope>
    <source>
        <strain evidence="3">cv. Bd21</strain>
    </source>
</reference>
<name>A0A2K2D183_BRADI</name>
<dbReference type="GO" id="GO:0042054">
    <property type="term" value="F:histone methyltransferase activity"/>
    <property type="evidence" value="ECO:0000318"/>
    <property type="project" value="GO_Central"/>
</dbReference>
<reference evidence="2 3" key="1">
    <citation type="journal article" date="2010" name="Nature">
        <title>Genome sequencing and analysis of the model grass Brachypodium distachyon.</title>
        <authorList>
            <consortium name="International Brachypodium Initiative"/>
        </authorList>
    </citation>
    <scope>NUCLEOTIDE SEQUENCE [LARGE SCALE GENOMIC DNA]</scope>
    <source>
        <strain evidence="2 3">Bd21</strain>
    </source>
</reference>
<dbReference type="EMBL" id="CM000882">
    <property type="protein sequence ID" value="PNT68056.1"/>
    <property type="molecule type" value="Genomic_DNA"/>
</dbReference>
<dbReference type="ExpressionAtlas" id="A0A2K2D183">
    <property type="expression patterns" value="baseline"/>
</dbReference>
<dbReference type="Proteomes" id="UP000008810">
    <property type="component" value="Chromosome 3"/>
</dbReference>
<dbReference type="EnsemblPlants" id="PNT68056">
    <property type="protein sequence ID" value="PNT68056"/>
    <property type="gene ID" value="BRADI_3g35347v3"/>
</dbReference>
<evidence type="ECO:0000313" key="4">
    <source>
        <dbReference type="Proteomes" id="UP000008810"/>
    </source>
</evidence>
<dbReference type="Gramene" id="PNT68057">
    <property type="protein sequence ID" value="PNT68057"/>
    <property type="gene ID" value="BRADI_3g35347v3"/>
</dbReference>
<feature type="non-terminal residue" evidence="2">
    <location>
        <position position="1"/>
    </location>
</feature>
<feature type="region of interest" description="Disordered" evidence="1">
    <location>
        <begin position="1"/>
        <end position="45"/>
    </location>
</feature>
<evidence type="ECO:0000313" key="3">
    <source>
        <dbReference type="EnsemblPlants" id="PNT68056"/>
    </source>
</evidence>
<reference evidence="2" key="2">
    <citation type="submission" date="2017-06" db="EMBL/GenBank/DDBJ databases">
        <title>WGS assembly of Brachypodium distachyon.</title>
        <authorList>
            <consortium name="The International Brachypodium Initiative"/>
            <person name="Lucas S."/>
            <person name="Harmon-Smith M."/>
            <person name="Lail K."/>
            <person name="Tice H."/>
            <person name="Grimwood J."/>
            <person name="Bruce D."/>
            <person name="Barry K."/>
            <person name="Shu S."/>
            <person name="Lindquist E."/>
            <person name="Wang M."/>
            <person name="Pitluck S."/>
            <person name="Vogel J.P."/>
            <person name="Garvin D.F."/>
            <person name="Mockler T.C."/>
            <person name="Schmutz J."/>
            <person name="Rokhsar D."/>
            <person name="Bevan M.W."/>
        </authorList>
    </citation>
    <scope>NUCLEOTIDE SEQUENCE</scope>
    <source>
        <strain evidence="2">Bd21</strain>
    </source>
</reference>
<dbReference type="Gramene" id="PNT68056">
    <property type="protein sequence ID" value="PNT68056"/>
    <property type="gene ID" value="BRADI_3g35347v3"/>
</dbReference>
<dbReference type="AlphaFoldDB" id="A0A2K2D183"/>
<sequence>VEREDRRSGGGGGVGGFESKRRLAPPPGRPPPKRRALSATRRFQPGCGRETAAHLVVRSGGEDGLRVGASPSHGGFSMLERATTCARLSCAGDGGTEEGGLLLEAAIANAGLVLPEKGGASSADGFRPKATVVKPSDASGFAGFVVTRGRGAWSDKLGEKELVPILQSPLNRDMVRARARPAHSLGLDTVAPLDRGGGGEMGLQLDIQPAVGGLDASEEVIATHDSGCMACRCAMDVVEATNKDSLDGPIVCQELEEGEIAATLDIVEATGNDALDVPIEAHELEEGEIAATMDIVKVVNKDPLDGAVERQGLEKGEVDATMDIVESKNKRTLDGAMEVQELEEDEIAVPMHILESTNKQNFDGAVEVQELEESEIDATMDIVEAMNKNMLVGAVEGQELEGKIAAKGHGQEPENCDIATKGHGQKPVDGDTATRYGQEPENGEIAAKGHGQEPVDGETVTRSDHIVQESQFVVDFIPRNSTDSFMRSKMRLADRKTLRPRVKANQTKSDHIVKESQFAADGIPRDSTGGIMRSNTRLTARKTVWPPVNANHMSLLTTPDRPFSTIRESFATMKKFKAAQSKPVHVNTASTSALANKEKRTFEFLFVSKDKAKDKKAFYLEGDDILKAIAVHEGKLLLFVNVPSGVRSVWHHRQHVGHNTDARSKVRMMSRRFQFLCRFIALAVEQRLLEVLRVDLAADKVIKEFPDCTKHESIVVKLLELKSATNFYSEQSSPLLVFTAPIGLALTPARTIMVYILH</sequence>
<protein>
    <submittedName>
        <fullName evidence="2 3">Uncharacterized protein</fullName>
    </submittedName>
</protein>
<proteinExistence type="predicted"/>
<accession>A0A2K2D183</accession>
<keyword evidence="4" id="KW-1185">Reference proteome</keyword>
<evidence type="ECO:0000313" key="2">
    <source>
        <dbReference type="EMBL" id="PNT68057.1"/>
    </source>
</evidence>
<dbReference type="GO" id="GO:0003690">
    <property type="term" value="F:double-stranded DNA binding"/>
    <property type="evidence" value="ECO:0000318"/>
    <property type="project" value="GO_Central"/>
</dbReference>
<gene>
    <name evidence="2" type="ORF">BRADI_3g35347v3</name>
</gene>
<evidence type="ECO:0000256" key="1">
    <source>
        <dbReference type="SAM" id="MobiDB-lite"/>
    </source>
</evidence>
<dbReference type="STRING" id="15368.A0A2K2D183"/>
<dbReference type="InParanoid" id="A0A2K2D183"/>
<organism evidence="2">
    <name type="scientific">Brachypodium distachyon</name>
    <name type="common">Purple false brome</name>
    <name type="synonym">Trachynia distachya</name>
    <dbReference type="NCBI Taxonomy" id="15368"/>
    <lineage>
        <taxon>Eukaryota</taxon>
        <taxon>Viridiplantae</taxon>
        <taxon>Streptophyta</taxon>
        <taxon>Embryophyta</taxon>
        <taxon>Tracheophyta</taxon>
        <taxon>Spermatophyta</taxon>
        <taxon>Magnoliopsida</taxon>
        <taxon>Liliopsida</taxon>
        <taxon>Poales</taxon>
        <taxon>Poaceae</taxon>
        <taxon>BOP clade</taxon>
        <taxon>Pooideae</taxon>
        <taxon>Stipodae</taxon>
        <taxon>Brachypodieae</taxon>
        <taxon>Brachypodium</taxon>
    </lineage>
</organism>
<dbReference type="EMBL" id="CM000882">
    <property type="protein sequence ID" value="PNT68057.1"/>
    <property type="molecule type" value="Genomic_DNA"/>
</dbReference>